<dbReference type="EMBL" id="ASPP01018618">
    <property type="protein sequence ID" value="ETO16038.1"/>
    <property type="molecule type" value="Genomic_DNA"/>
</dbReference>
<feature type="compositionally biased region" description="Basic and acidic residues" evidence="1">
    <location>
        <begin position="11"/>
        <end position="20"/>
    </location>
</feature>
<comment type="caution">
    <text evidence="2">The sequence shown here is derived from an EMBL/GenBank/DDBJ whole genome shotgun (WGS) entry which is preliminary data.</text>
</comment>
<name>X6MPV8_RETFI</name>
<sequence length="121" mass="13583">DDDDDDNNNDQENRVVDKDANINNINNVNNVNTSVEQQKPPSAQEEEQKREDSANHIIPVADFHAIDSFSQPHTQPDGDGEEKKEDDSDFNPSFVEKTDIEKMENEGGYVSKKKMDGPAHA</sequence>
<accession>X6MPV8</accession>
<proteinExistence type="predicted"/>
<dbReference type="AlphaFoldDB" id="X6MPV8"/>
<feature type="compositionally biased region" description="Low complexity" evidence="1">
    <location>
        <begin position="21"/>
        <end position="32"/>
    </location>
</feature>
<protein>
    <submittedName>
        <fullName evidence="2">Uncharacterized protein</fullName>
    </submittedName>
</protein>
<feature type="region of interest" description="Disordered" evidence="1">
    <location>
        <begin position="1"/>
        <end position="121"/>
    </location>
</feature>
<evidence type="ECO:0000256" key="1">
    <source>
        <dbReference type="SAM" id="MobiDB-lite"/>
    </source>
</evidence>
<keyword evidence="3" id="KW-1185">Reference proteome</keyword>
<evidence type="ECO:0000313" key="2">
    <source>
        <dbReference type="EMBL" id="ETO16038.1"/>
    </source>
</evidence>
<dbReference type="Proteomes" id="UP000023152">
    <property type="component" value="Unassembled WGS sequence"/>
</dbReference>
<organism evidence="2 3">
    <name type="scientific">Reticulomyxa filosa</name>
    <dbReference type="NCBI Taxonomy" id="46433"/>
    <lineage>
        <taxon>Eukaryota</taxon>
        <taxon>Sar</taxon>
        <taxon>Rhizaria</taxon>
        <taxon>Retaria</taxon>
        <taxon>Foraminifera</taxon>
        <taxon>Monothalamids</taxon>
        <taxon>Reticulomyxidae</taxon>
        <taxon>Reticulomyxa</taxon>
    </lineage>
</organism>
<reference evidence="2 3" key="1">
    <citation type="journal article" date="2013" name="Curr. Biol.">
        <title>The Genome of the Foraminiferan Reticulomyxa filosa.</title>
        <authorList>
            <person name="Glockner G."/>
            <person name="Hulsmann N."/>
            <person name="Schleicher M."/>
            <person name="Noegel A.A."/>
            <person name="Eichinger L."/>
            <person name="Gallinger C."/>
            <person name="Pawlowski J."/>
            <person name="Sierra R."/>
            <person name="Euteneuer U."/>
            <person name="Pillet L."/>
            <person name="Moustafa A."/>
            <person name="Platzer M."/>
            <person name="Groth M."/>
            <person name="Szafranski K."/>
            <person name="Schliwa M."/>
        </authorList>
    </citation>
    <scope>NUCLEOTIDE SEQUENCE [LARGE SCALE GENOMIC DNA]</scope>
</reference>
<feature type="compositionally biased region" description="Basic and acidic residues" evidence="1">
    <location>
        <begin position="96"/>
        <end position="105"/>
    </location>
</feature>
<evidence type="ECO:0000313" key="3">
    <source>
        <dbReference type="Proteomes" id="UP000023152"/>
    </source>
</evidence>
<feature type="non-terminal residue" evidence="2">
    <location>
        <position position="1"/>
    </location>
</feature>
<gene>
    <name evidence="2" type="ORF">RFI_21322</name>
</gene>